<organism evidence="1 2">
    <name type="scientific">Psychrobacter glacincola</name>
    <dbReference type="NCBI Taxonomy" id="56810"/>
    <lineage>
        <taxon>Bacteria</taxon>
        <taxon>Pseudomonadati</taxon>
        <taxon>Pseudomonadota</taxon>
        <taxon>Gammaproteobacteria</taxon>
        <taxon>Moraxellales</taxon>
        <taxon>Moraxellaceae</taxon>
        <taxon>Psychrobacter</taxon>
    </lineage>
</organism>
<keyword evidence="2" id="KW-1185">Reference proteome</keyword>
<comment type="caution">
    <text evidence="1">The sequence shown here is derived from an EMBL/GenBank/DDBJ whole genome shotgun (WGS) entry which is preliminary data.</text>
</comment>
<evidence type="ECO:0000313" key="1">
    <source>
        <dbReference type="EMBL" id="MFC6380289.1"/>
    </source>
</evidence>
<dbReference type="PANTHER" id="PTHR30619">
    <property type="entry name" value="DNA INTERNALIZATION/COMPETENCE PROTEIN COMEC/REC2"/>
    <property type="match status" value="1"/>
</dbReference>
<accession>A0ABW1W5B9</accession>
<gene>
    <name evidence="1" type="ORF">ACFP58_02210</name>
</gene>
<dbReference type="InterPro" id="IPR036866">
    <property type="entry name" value="RibonucZ/Hydroxyglut_hydro"/>
</dbReference>
<dbReference type="Proteomes" id="UP001596264">
    <property type="component" value="Unassembled WGS sequence"/>
</dbReference>
<dbReference type="SUPFAM" id="SSF56281">
    <property type="entry name" value="Metallo-hydrolase/oxidoreductase"/>
    <property type="match status" value="1"/>
</dbReference>
<protein>
    <recommendedName>
        <fullName evidence="3">Metallo-beta-lactamase domain-containing protein</fullName>
    </recommendedName>
</protein>
<dbReference type="PANTHER" id="PTHR30619:SF1">
    <property type="entry name" value="RECOMBINATION PROTEIN 2"/>
    <property type="match status" value="1"/>
</dbReference>
<name>A0ABW1W5B9_9GAMM</name>
<proteinExistence type="predicted"/>
<dbReference type="InterPro" id="IPR052159">
    <property type="entry name" value="Competence_DNA_uptake"/>
</dbReference>
<sequence>MKSYKVTRTFHPIGQGGFYTERHNSFNIVYDCGSTPRRHADPVVKSAFSKKEVIHALFISHFDYDHISAIATLIKSVHSIRTVIIPLLKDEHRNVLVNINRALSLNILRMIDSPESFFGKHTNIIRVRSSQSPDRDESDDPIDLIELPIEPSPQFNRKNSNTMTINSGRPLTLGRASRWVFVPYNYKYRNRHAKLVEELKLQNFNVKKLQTDSTYTIHEIIKPTTRRTLRKIYDSLDGTVNENSMLLYSGPDETINQRDSCGCKTVSELLDLSDPHPYLCKAGCIYTGDCDFKKIQLSNIYSSYKRYVGVTQVPHHGSKHSFDLKSLDGFTNLICPVSYGTNNRYGHPSAEVIKELFLSPFSVLSVTEQQNSKFEQTFDCLIDRG</sequence>
<evidence type="ECO:0008006" key="3">
    <source>
        <dbReference type="Google" id="ProtNLM"/>
    </source>
</evidence>
<dbReference type="Gene3D" id="3.60.15.10">
    <property type="entry name" value="Ribonuclease Z/Hydroxyacylglutathione hydrolase-like"/>
    <property type="match status" value="1"/>
</dbReference>
<dbReference type="EMBL" id="JBHSTZ010000005">
    <property type="protein sequence ID" value="MFC6380289.1"/>
    <property type="molecule type" value="Genomic_DNA"/>
</dbReference>
<evidence type="ECO:0000313" key="2">
    <source>
        <dbReference type="Proteomes" id="UP001596264"/>
    </source>
</evidence>
<dbReference type="RefSeq" id="WP_201563330.1">
    <property type="nucleotide sequence ID" value="NZ_CAJGZK010000013.1"/>
</dbReference>
<reference evidence="2" key="1">
    <citation type="journal article" date="2019" name="Int. J. Syst. Evol. Microbiol.">
        <title>The Global Catalogue of Microorganisms (GCM) 10K type strain sequencing project: providing services to taxonomists for standard genome sequencing and annotation.</title>
        <authorList>
            <consortium name="The Broad Institute Genomics Platform"/>
            <consortium name="The Broad Institute Genome Sequencing Center for Infectious Disease"/>
            <person name="Wu L."/>
            <person name="Ma J."/>
        </authorList>
    </citation>
    <scope>NUCLEOTIDE SEQUENCE [LARGE SCALE GENOMIC DNA]</scope>
    <source>
        <strain evidence="2">CCM 2050</strain>
    </source>
</reference>